<evidence type="ECO:0000313" key="3">
    <source>
        <dbReference type="EMBL" id="PWI68368.1"/>
    </source>
</evidence>
<comment type="caution">
    <text evidence="3">The sequence shown here is derived from an EMBL/GenBank/DDBJ whole genome shotgun (WGS) entry which is preliminary data.</text>
</comment>
<organism evidence="3 4">
    <name type="scientific">Purpureocillium lilacinum</name>
    <name type="common">Paecilomyces lilacinus</name>
    <dbReference type="NCBI Taxonomy" id="33203"/>
    <lineage>
        <taxon>Eukaryota</taxon>
        <taxon>Fungi</taxon>
        <taxon>Dikarya</taxon>
        <taxon>Ascomycota</taxon>
        <taxon>Pezizomycotina</taxon>
        <taxon>Sordariomycetes</taxon>
        <taxon>Hypocreomycetidae</taxon>
        <taxon>Hypocreales</taxon>
        <taxon>Ophiocordycipitaceae</taxon>
        <taxon>Purpureocillium</taxon>
    </lineage>
</organism>
<feature type="domain" description="DUF6546" evidence="2">
    <location>
        <begin position="268"/>
        <end position="471"/>
    </location>
</feature>
<feature type="region of interest" description="Disordered" evidence="1">
    <location>
        <begin position="486"/>
        <end position="532"/>
    </location>
</feature>
<name>A0A2U3E1I6_PURLI</name>
<accession>A0A2U3E1I6</accession>
<feature type="region of interest" description="Disordered" evidence="1">
    <location>
        <begin position="677"/>
        <end position="712"/>
    </location>
</feature>
<reference evidence="3 4" key="1">
    <citation type="journal article" date="2016" name="Front. Microbiol.">
        <title>Genome and transcriptome sequences reveal the specific parasitism of the nematophagous Purpureocillium lilacinum 36-1.</title>
        <authorList>
            <person name="Xie J."/>
            <person name="Li S."/>
            <person name="Mo C."/>
            <person name="Xiao X."/>
            <person name="Peng D."/>
            <person name="Wang G."/>
            <person name="Xiao Y."/>
        </authorList>
    </citation>
    <scope>NUCLEOTIDE SEQUENCE [LARGE SCALE GENOMIC DNA]</scope>
    <source>
        <strain evidence="3 4">36-1</strain>
    </source>
</reference>
<evidence type="ECO:0000259" key="2">
    <source>
        <dbReference type="Pfam" id="PF20183"/>
    </source>
</evidence>
<sequence length="748" mass="82589">MSSQITYLPTEIRLGIVEALLEDGCRLAPLATVSRDWQEVVEPYTFSHIKLTTERAGQFASMTRRNRAHIRYIWVSLEIRDYDCLPCLKDRGWGVRQAMNEANRVLVASALRDLFAALSEWEPTGSLVLDFGVDSPCDPKEWFKYRASGLDESDDEDDEGRCPEEGWTPQFYGPHPRIPYRLNVFEHIMQGSFFGRDPLKEQICWHLLPQAPAVTGVLLREQGSIQCRPTALRCLLSRFPRLEEIYCEPRTLWYSKTSARGLGALASSGVRRLVLMENDEDSDDSSSDSDSDDDDGAYGLVLTPGSEIGRQVASASLNLEHLSVAFNADARAFFRACQPDWTWPNLTSLALTSYSLASGQQGWNNGLLRAAAATAMRMPRLETMEIWNPGLGRPMLFRYEAKGDGRRPVIRWRGKWTLELDPETVRAWEAVALEHRGRACVVVGELLDEGTVIKCLAESIGHLKLSSEVVRSGMVRELQRDIRDGGLEFRSGTSGGRGSTRWSSHSERNLVPVPPMESSKASTTRAPCAPLPPPITPSPARGYMSSGLESEGATTDGIIVDDEWGERALAISAAPARPASALATVNGQEPSPRAVRPTLVSEGLSVSHLGFVPARALKRAGGSFEAMEGPKNRHRNFYESRKSTVHGTMPADEVETSKGIKVVRVWAGREALRHSHHERPVHINHSPPPTPSGMRNRELTGQGRAGAKTTARCREMRRSRGWMGGLLPVLEALGFPALAGLAELWAPG</sequence>
<evidence type="ECO:0000313" key="4">
    <source>
        <dbReference type="Proteomes" id="UP000245956"/>
    </source>
</evidence>
<dbReference type="Proteomes" id="UP000245956">
    <property type="component" value="Unassembled WGS sequence"/>
</dbReference>
<dbReference type="EMBL" id="LCWV01000015">
    <property type="protein sequence ID" value="PWI68368.1"/>
    <property type="molecule type" value="Genomic_DNA"/>
</dbReference>
<dbReference type="AlphaFoldDB" id="A0A2U3E1I6"/>
<dbReference type="Pfam" id="PF20183">
    <property type="entry name" value="DUF6546"/>
    <property type="match status" value="1"/>
</dbReference>
<gene>
    <name evidence="3" type="ORF">PCL_02137</name>
</gene>
<proteinExistence type="predicted"/>
<dbReference type="InterPro" id="IPR046676">
    <property type="entry name" value="DUF6546"/>
</dbReference>
<evidence type="ECO:0000256" key="1">
    <source>
        <dbReference type="SAM" id="MobiDB-lite"/>
    </source>
</evidence>
<protein>
    <recommendedName>
        <fullName evidence="2">DUF6546 domain-containing protein</fullName>
    </recommendedName>
</protein>